<name>A0ACA9NX81_9GLOM</name>
<comment type="caution">
    <text evidence="1">The sequence shown here is derived from an EMBL/GenBank/DDBJ whole genome shotgun (WGS) entry which is preliminary data.</text>
</comment>
<feature type="non-terminal residue" evidence="1">
    <location>
        <position position="41"/>
    </location>
</feature>
<keyword evidence="2" id="KW-1185">Reference proteome</keyword>
<sequence length="41" mass="4628">MPQRGASKRPDKGNKFGNLPSNRYLPSQTELEKLLNQANND</sequence>
<gene>
    <name evidence="1" type="ORF">SPELUC_LOCUS10122</name>
</gene>
<organism evidence="1 2">
    <name type="scientific">Cetraspora pellucida</name>
    <dbReference type="NCBI Taxonomy" id="1433469"/>
    <lineage>
        <taxon>Eukaryota</taxon>
        <taxon>Fungi</taxon>
        <taxon>Fungi incertae sedis</taxon>
        <taxon>Mucoromycota</taxon>
        <taxon>Glomeromycotina</taxon>
        <taxon>Glomeromycetes</taxon>
        <taxon>Diversisporales</taxon>
        <taxon>Gigasporaceae</taxon>
        <taxon>Cetraspora</taxon>
    </lineage>
</organism>
<dbReference type="Proteomes" id="UP000789366">
    <property type="component" value="Unassembled WGS sequence"/>
</dbReference>
<reference evidence="1" key="1">
    <citation type="submission" date="2021-06" db="EMBL/GenBank/DDBJ databases">
        <authorList>
            <person name="Kallberg Y."/>
            <person name="Tangrot J."/>
            <person name="Rosling A."/>
        </authorList>
    </citation>
    <scope>NUCLEOTIDE SEQUENCE</scope>
    <source>
        <strain evidence="1">28 12/20/2015</strain>
    </source>
</reference>
<accession>A0ACA9NX81</accession>
<dbReference type="EMBL" id="CAJVPW010018176">
    <property type="protein sequence ID" value="CAG8680367.1"/>
    <property type="molecule type" value="Genomic_DNA"/>
</dbReference>
<proteinExistence type="predicted"/>
<evidence type="ECO:0000313" key="2">
    <source>
        <dbReference type="Proteomes" id="UP000789366"/>
    </source>
</evidence>
<protein>
    <submittedName>
        <fullName evidence="1">6223_t:CDS:1</fullName>
    </submittedName>
</protein>
<evidence type="ECO:0000313" key="1">
    <source>
        <dbReference type="EMBL" id="CAG8680367.1"/>
    </source>
</evidence>